<evidence type="ECO:0000256" key="1">
    <source>
        <dbReference type="SAM" id="SignalP"/>
    </source>
</evidence>
<dbReference type="EMBL" id="QTUA01000001">
    <property type="protein sequence ID" value="REF29666.1"/>
    <property type="molecule type" value="Genomic_DNA"/>
</dbReference>
<sequence>MSTTAARLGAVTTAVLGATLLAAPVADAAPTVTTRTANFTASATTVTRGTAVTFKGQTQRLSGTRWVALPNTVATVWFDADGTAPNKLMGTVRSNSLANLTAKLTPSASGYWTIRVSQTATLKPSVTVRKYVRVTTPTSYRPAAGSWNCPSWAPIKGNLSSHIYHMPWQRYYSRTKPEMCFATEAAAVKAGYRKSKV</sequence>
<reference evidence="2 3" key="1">
    <citation type="submission" date="2018-08" db="EMBL/GenBank/DDBJ databases">
        <title>Sequencing the genomes of 1000 actinobacteria strains.</title>
        <authorList>
            <person name="Klenk H.-P."/>
        </authorList>
    </citation>
    <scope>NUCLEOTIDE SEQUENCE [LARGE SCALE GENOMIC DNA]</scope>
    <source>
        <strain evidence="2 3">DSM 22967</strain>
    </source>
</reference>
<dbReference type="OrthoDB" id="5196645at2"/>
<evidence type="ECO:0000313" key="2">
    <source>
        <dbReference type="EMBL" id="REF29666.1"/>
    </source>
</evidence>
<feature type="chain" id="PRO_5017674805" evidence="1">
    <location>
        <begin position="29"/>
        <end position="197"/>
    </location>
</feature>
<keyword evidence="1" id="KW-0732">Signal</keyword>
<accession>A0A3D9UK22</accession>
<organism evidence="2 3">
    <name type="scientific">Calidifontibacter indicus</name>
    <dbReference type="NCBI Taxonomy" id="419650"/>
    <lineage>
        <taxon>Bacteria</taxon>
        <taxon>Bacillati</taxon>
        <taxon>Actinomycetota</taxon>
        <taxon>Actinomycetes</taxon>
        <taxon>Micrococcales</taxon>
        <taxon>Dermacoccaceae</taxon>
        <taxon>Calidifontibacter</taxon>
    </lineage>
</organism>
<protein>
    <submittedName>
        <fullName evidence="2">Uncharacterized protein</fullName>
    </submittedName>
</protein>
<dbReference type="RefSeq" id="WP_115921756.1">
    <property type="nucleotide sequence ID" value="NZ_QTUA01000001.1"/>
</dbReference>
<proteinExistence type="predicted"/>
<name>A0A3D9UK22_9MICO</name>
<comment type="caution">
    <text evidence="2">The sequence shown here is derived from an EMBL/GenBank/DDBJ whole genome shotgun (WGS) entry which is preliminary data.</text>
</comment>
<gene>
    <name evidence="2" type="ORF">DFJ65_0629</name>
</gene>
<evidence type="ECO:0000313" key="3">
    <source>
        <dbReference type="Proteomes" id="UP000256253"/>
    </source>
</evidence>
<keyword evidence="3" id="KW-1185">Reference proteome</keyword>
<dbReference type="Proteomes" id="UP000256253">
    <property type="component" value="Unassembled WGS sequence"/>
</dbReference>
<dbReference type="AlphaFoldDB" id="A0A3D9UK22"/>
<feature type="signal peptide" evidence="1">
    <location>
        <begin position="1"/>
        <end position="28"/>
    </location>
</feature>